<organism evidence="8">
    <name type="scientific">marine metagenome</name>
    <dbReference type="NCBI Taxonomy" id="408172"/>
    <lineage>
        <taxon>unclassified sequences</taxon>
        <taxon>metagenomes</taxon>
        <taxon>ecological metagenomes</taxon>
    </lineage>
</organism>
<evidence type="ECO:0000256" key="6">
    <source>
        <dbReference type="ARBA" id="ARBA00023163"/>
    </source>
</evidence>
<dbReference type="SUPFAM" id="SSF89447">
    <property type="entry name" value="AbrB/MazE/MraZ-like"/>
    <property type="match status" value="1"/>
</dbReference>
<dbReference type="InterPro" id="IPR020603">
    <property type="entry name" value="MraZ_dom"/>
</dbReference>
<dbReference type="GO" id="GO:0003700">
    <property type="term" value="F:DNA-binding transcription factor activity"/>
    <property type="evidence" value="ECO:0007669"/>
    <property type="project" value="InterPro"/>
</dbReference>
<gene>
    <name evidence="8" type="ORF">METZ01_LOCUS298337</name>
</gene>
<dbReference type="GO" id="GO:2000143">
    <property type="term" value="P:negative regulation of DNA-templated transcription initiation"/>
    <property type="evidence" value="ECO:0007669"/>
    <property type="project" value="TreeGrafter"/>
</dbReference>
<evidence type="ECO:0000259" key="7">
    <source>
        <dbReference type="PROSITE" id="PS51740"/>
    </source>
</evidence>
<keyword evidence="6" id="KW-0804">Transcription</keyword>
<name>A0A382M931_9ZZZZ</name>
<dbReference type="PROSITE" id="PS51740">
    <property type="entry name" value="SPOVT_ABRB"/>
    <property type="match status" value="1"/>
</dbReference>
<dbReference type="InterPro" id="IPR003444">
    <property type="entry name" value="MraZ"/>
</dbReference>
<dbReference type="InterPro" id="IPR035644">
    <property type="entry name" value="MraZ_C"/>
</dbReference>
<dbReference type="CDD" id="cd16321">
    <property type="entry name" value="MraZ_C"/>
    <property type="match status" value="1"/>
</dbReference>
<dbReference type="CDD" id="cd16320">
    <property type="entry name" value="MraZ_N"/>
    <property type="match status" value="1"/>
</dbReference>
<dbReference type="PANTHER" id="PTHR34701">
    <property type="entry name" value="TRANSCRIPTIONAL REGULATOR MRAZ"/>
    <property type="match status" value="1"/>
</dbReference>
<dbReference type="AlphaFoldDB" id="A0A382M931"/>
<dbReference type="HAMAP" id="MF_01008">
    <property type="entry name" value="MraZ"/>
    <property type="match status" value="1"/>
</dbReference>
<dbReference type="Gene3D" id="3.40.1550.20">
    <property type="entry name" value="Transcriptional regulator MraZ domain"/>
    <property type="match status" value="1"/>
</dbReference>
<keyword evidence="2" id="KW-0963">Cytoplasm</keyword>
<evidence type="ECO:0000256" key="4">
    <source>
        <dbReference type="ARBA" id="ARBA00023015"/>
    </source>
</evidence>
<dbReference type="GO" id="GO:0000976">
    <property type="term" value="F:transcription cis-regulatory region binding"/>
    <property type="evidence" value="ECO:0007669"/>
    <property type="project" value="TreeGrafter"/>
</dbReference>
<dbReference type="InterPro" id="IPR037914">
    <property type="entry name" value="SpoVT-AbrB_sf"/>
</dbReference>
<dbReference type="PANTHER" id="PTHR34701:SF1">
    <property type="entry name" value="TRANSCRIPTIONAL REGULATOR MRAZ"/>
    <property type="match status" value="1"/>
</dbReference>
<reference evidence="8" key="1">
    <citation type="submission" date="2018-05" db="EMBL/GenBank/DDBJ databases">
        <authorList>
            <person name="Lanie J.A."/>
            <person name="Ng W.-L."/>
            <person name="Kazmierczak K.M."/>
            <person name="Andrzejewski T.M."/>
            <person name="Davidsen T.M."/>
            <person name="Wayne K.J."/>
            <person name="Tettelin H."/>
            <person name="Glass J.I."/>
            <person name="Rusch D."/>
            <person name="Podicherti R."/>
            <person name="Tsui H.-C.T."/>
            <person name="Winkler M.E."/>
        </authorList>
    </citation>
    <scope>NUCLEOTIDE SEQUENCE</scope>
</reference>
<evidence type="ECO:0000256" key="1">
    <source>
        <dbReference type="ARBA" id="ARBA00013860"/>
    </source>
</evidence>
<dbReference type="EMBL" id="UINC01092144">
    <property type="protein sequence ID" value="SVC45483.1"/>
    <property type="molecule type" value="Genomic_DNA"/>
</dbReference>
<keyword evidence="4" id="KW-0805">Transcription regulation</keyword>
<dbReference type="InterPro" id="IPR007159">
    <property type="entry name" value="SpoVT-AbrB_dom"/>
</dbReference>
<evidence type="ECO:0000256" key="2">
    <source>
        <dbReference type="ARBA" id="ARBA00022490"/>
    </source>
</evidence>
<feature type="domain" description="SpoVT-AbrB" evidence="7">
    <location>
        <begin position="5"/>
        <end position="51"/>
    </location>
</feature>
<dbReference type="Pfam" id="PF02381">
    <property type="entry name" value="MraZ"/>
    <property type="match status" value="2"/>
</dbReference>
<dbReference type="InterPro" id="IPR035642">
    <property type="entry name" value="MraZ_N"/>
</dbReference>
<sequence length="146" mass="16901">VLRGNLYTKIDDKGRLKIPTAFRALIAEKYGEALYVTSVTGESVRIYPMPVWVRIEEKLAQVPSTHPSRLRFFDRVNYFGQPAEFDKQGRVSIHGRLRESAQMLGAVDVFGQYDHLEVWNHERFVRRLDQEPFTDDDARSLADFGI</sequence>
<dbReference type="InterPro" id="IPR038619">
    <property type="entry name" value="MraZ_sf"/>
</dbReference>
<protein>
    <recommendedName>
        <fullName evidence="1">Transcriptional regulator MraZ</fullName>
    </recommendedName>
</protein>
<evidence type="ECO:0000256" key="3">
    <source>
        <dbReference type="ARBA" id="ARBA00022737"/>
    </source>
</evidence>
<keyword evidence="5" id="KW-0238">DNA-binding</keyword>
<proteinExistence type="inferred from homology"/>
<accession>A0A382M931</accession>
<evidence type="ECO:0000256" key="5">
    <source>
        <dbReference type="ARBA" id="ARBA00023125"/>
    </source>
</evidence>
<feature type="non-terminal residue" evidence="8">
    <location>
        <position position="1"/>
    </location>
</feature>
<keyword evidence="3" id="KW-0677">Repeat</keyword>
<evidence type="ECO:0000313" key="8">
    <source>
        <dbReference type="EMBL" id="SVC45483.1"/>
    </source>
</evidence>